<dbReference type="STRING" id="1457250.GCA_000755225_00331"/>
<dbReference type="OrthoDB" id="169052at2157"/>
<proteinExistence type="predicted"/>
<dbReference type="RefSeq" id="WP_049994353.1">
    <property type="nucleotide sequence ID" value="NZ_CP031310.1"/>
</dbReference>
<protein>
    <recommendedName>
        <fullName evidence="3">HEAT repeat domain-containing protein</fullName>
    </recommendedName>
</protein>
<keyword evidence="2" id="KW-1185">Reference proteome</keyword>
<dbReference type="EMBL" id="CP031310">
    <property type="protein sequence ID" value="QCC52044.1"/>
    <property type="molecule type" value="Genomic_DNA"/>
</dbReference>
<evidence type="ECO:0000313" key="1">
    <source>
        <dbReference type="EMBL" id="QCC52044.1"/>
    </source>
</evidence>
<organism evidence="1 2">
    <name type="scientific">Halapricum salinum</name>
    <dbReference type="NCBI Taxonomy" id="1457250"/>
    <lineage>
        <taxon>Archaea</taxon>
        <taxon>Methanobacteriati</taxon>
        <taxon>Methanobacteriota</taxon>
        <taxon>Stenosarchaea group</taxon>
        <taxon>Halobacteria</taxon>
        <taxon>Halobacteriales</taxon>
        <taxon>Haloarculaceae</taxon>
        <taxon>Halapricum</taxon>
    </lineage>
</organism>
<reference evidence="1 2" key="1">
    <citation type="journal article" date="2019" name="Nat. Commun.">
        <title>A new type of DNA phosphorothioation-based antiviral system in archaea.</title>
        <authorList>
            <person name="Xiong L."/>
            <person name="Liu S."/>
            <person name="Chen S."/>
            <person name="Xiao Y."/>
            <person name="Zhu B."/>
            <person name="Gao Y."/>
            <person name="Zhang Y."/>
            <person name="Chen B."/>
            <person name="Luo J."/>
            <person name="Deng Z."/>
            <person name="Chen X."/>
            <person name="Wang L."/>
            <person name="Chen S."/>
        </authorList>
    </citation>
    <scope>NUCLEOTIDE SEQUENCE [LARGE SCALE GENOMIC DNA]</scope>
    <source>
        <strain evidence="1 2">CBA1105</strain>
    </source>
</reference>
<dbReference type="InterPro" id="IPR021133">
    <property type="entry name" value="HEAT_type_2"/>
</dbReference>
<dbReference type="Gene3D" id="1.25.10.10">
    <property type="entry name" value="Leucine-rich Repeat Variant"/>
    <property type="match status" value="2"/>
</dbReference>
<name>A0A4D6HD89_9EURY</name>
<gene>
    <name evidence="1" type="ORF">DV733_12775</name>
</gene>
<evidence type="ECO:0008006" key="3">
    <source>
        <dbReference type="Google" id="ProtNLM"/>
    </source>
</evidence>
<dbReference type="Proteomes" id="UP000296706">
    <property type="component" value="Chromosome"/>
</dbReference>
<dbReference type="InterPro" id="IPR011989">
    <property type="entry name" value="ARM-like"/>
</dbReference>
<evidence type="ECO:0000313" key="2">
    <source>
        <dbReference type="Proteomes" id="UP000296706"/>
    </source>
</evidence>
<dbReference type="PROSITE" id="PS50077">
    <property type="entry name" value="HEAT_REPEAT"/>
    <property type="match status" value="1"/>
</dbReference>
<sequence length="335" mass="35783">MGDSSATDPFDHILDLLGDDSPEAANERVATLQSQPADDRKAAIRSLQSVAEDRPTFLGPIAPAIAEFLDDEERSVRLGTAKLLVAIAEADSAAVKPVVPPLADRLADDEAFYYVRARAAEALGYVAVEYPDAVTAPEILADLRIGLEFDEPETREKLAKALEHVALGDPSRLRHQVDRLGDHLDDEPELVRYHLTTALVVIGTAHPEALSPAEHPLRERLDDEVSQIRGRAASALGLLAAADGTVEDGSLREKLQSLADAATAFEAERARFALGVLGSESGTARVVPTIDETYDGTADAVADIRAPDDDGQCPHCGLEFPENGPPMCPRCGGPY</sequence>
<dbReference type="GeneID" id="39848749"/>
<dbReference type="SUPFAM" id="SSF48371">
    <property type="entry name" value="ARM repeat"/>
    <property type="match status" value="1"/>
</dbReference>
<dbReference type="Pfam" id="PF13646">
    <property type="entry name" value="HEAT_2"/>
    <property type="match status" value="1"/>
</dbReference>
<dbReference type="InterPro" id="IPR016024">
    <property type="entry name" value="ARM-type_fold"/>
</dbReference>
<dbReference type="KEGG" id="hsn:DV733_12775"/>
<dbReference type="AlphaFoldDB" id="A0A4D6HD89"/>
<accession>A0A4D6HD89</accession>